<feature type="compositionally biased region" description="Basic and acidic residues" evidence="9">
    <location>
        <begin position="626"/>
        <end position="637"/>
    </location>
</feature>
<dbReference type="PANTHER" id="PTHR11973:SF18">
    <property type="entry name" value="CELL SURFACE GLYCOPROTEIN MUC18"/>
    <property type="match status" value="1"/>
</dbReference>
<reference evidence="12" key="1">
    <citation type="journal article" name="BMC Genomics">
        <title>Long-read sequencing and de novo genome assembly of marine medaka (Oryzias melastigma).</title>
        <authorList>
            <person name="Liang P."/>
            <person name="Saqib H.S.A."/>
            <person name="Ni X."/>
            <person name="Shen Y."/>
        </authorList>
    </citation>
    <scope>NUCLEOTIDE SEQUENCE</scope>
    <source>
        <strain evidence="12">Bigg-433</strain>
    </source>
</reference>
<dbReference type="InterPro" id="IPR013106">
    <property type="entry name" value="Ig_V-set"/>
</dbReference>
<name>A0A834FQJ8_ORYME</name>
<dbReference type="PANTHER" id="PTHR11973">
    <property type="entry name" value="CELL SURFACE GLYCOPROTEIN MUC18-RELATED"/>
    <property type="match status" value="1"/>
</dbReference>
<dbReference type="PROSITE" id="PS50835">
    <property type="entry name" value="IG_LIKE"/>
    <property type="match status" value="5"/>
</dbReference>
<evidence type="ECO:0000256" key="4">
    <source>
        <dbReference type="ARBA" id="ARBA00022989"/>
    </source>
</evidence>
<evidence type="ECO:0000256" key="10">
    <source>
        <dbReference type="SAM" id="Phobius"/>
    </source>
</evidence>
<evidence type="ECO:0000256" key="8">
    <source>
        <dbReference type="ARBA" id="ARBA00023319"/>
    </source>
</evidence>
<dbReference type="AlphaFoldDB" id="A0A834FQJ8"/>
<dbReference type="InterPro" id="IPR013162">
    <property type="entry name" value="CD80_C2-set"/>
</dbReference>
<dbReference type="SMART" id="SM00408">
    <property type="entry name" value="IGc2"/>
    <property type="match status" value="3"/>
</dbReference>
<evidence type="ECO:0000256" key="6">
    <source>
        <dbReference type="ARBA" id="ARBA00023157"/>
    </source>
</evidence>
<dbReference type="InterPro" id="IPR036179">
    <property type="entry name" value="Ig-like_dom_sf"/>
</dbReference>
<feature type="domain" description="Ig-like" evidence="11">
    <location>
        <begin position="201"/>
        <end position="309"/>
    </location>
</feature>
<dbReference type="InterPro" id="IPR003599">
    <property type="entry name" value="Ig_sub"/>
</dbReference>
<keyword evidence="2 10" id="KW-0812">Transmembrane</keyword>
<dbReference type="InterPro" id="IPR013098">
    <property type="entry name" value="Ig_I-set"/>
</dbReference>
<comment type="caution">
    <text evidence="12">The sequence shown here is derived from an EMBL/GenBank/DDBJ whole genome shotgun (WGS) entry which is preliminary data.</text>
</comment>
<dbReference type="Pfam" id="PF13927">
    <property type="entry name" value="Ig_3"/>
    <property type="match status" value="1"/>
</dbReference>
<evidence type="ECO:0000256" key="7">
    <source>
        <dbReference type="ARBA" id="ARBA00023180"/>
    </source>
</evidence>
<feature type="domain" description="Ig-like" evidence="11">
    <location>
        <begin position="59"/>
        <end position="196"/>
    </location>
</feature>
<dbReference type="InterPro" id="IPR003598">
    <property type="entry name" value="Ig_sub2"/>
</dbReference>
<evidence type="ECO:0000256" key="2">
    <source>
        <dbReference type="ARBA" id="ARBA00022692"/>
    </source>
</evidence>
<protein>
    <submittedName>
        <fullName evidence="12">Cell surface glycoprotein MUC18</fullName>
    </submittedName>
</protein>
<dbReference type="Pfam" id="PF07686">
    <property type="entry name" value="V-set"/>
    <property type="match status" value="1"/>
</dbReference>
<keyword evidence="8" id="KW-0393">Immunoglobulin domain</keyword>
<dbReference type="InterPro" id="IPR013783">
    <property type="entry name" value="Ig-like_fold"/>
</dbReference>
<feature type="domain" description="Ig-like" evidence="11">
    <location>
        <begin position="406"/>
        <end position="484"/>
    </location>
</feature>
<dbReference type="InterPro" id="IPR007110">
    <property type="entry name" value="Ig-like_dom"/>
</dbReference>
<keyword evidence="5 10" id="KW-0472">Membrane</keyword>
<accession>A0A834FQJ8</accession>
<sequence>MAEKELGALKQQLTVKLASLHMSAFPQWCLGNQCQDVVLWLQSARRRGDENDAMWTRRPFFFVLLTWQLVFRLASDEILGKLKLSMVDNLEVYLGDSATIPCHYSFTDTEKEPSFFMIQWFVRAAGNGTRLRIYYGDSSQQVIDSNTDYTGRINVTSEKNESKLFIGKVQLSDEREFFCQVDGLAAGSNESKTNLRVFRPPESPVIEGVLTGISVTKKGLSKVASCEVRSGFPKPNIIWYRNEEALTTVPHKVNILTLVTRESSGFYSVQSTLEYKVEREDENSLFICEANFSVPGAIRTTSTHAVNITVHYPTTTMNLWKGLPRGLVKEGDTVELRCRGDGNPPPHVIFSRAQEPDKVLNSGGNVLTLSSVTRKDTGTYQCRPSGVDESSKVKAEMNLTVHYLDPAVVVPRETEIMDKGEKLAATCKALSSLPTVTVWYKGPNKVGQGTTLDLIASSYQTSGEYKCQVTVPSLPALNTSGSVHIIVQGHPQVEGAQDVALEEAVGRTVNLSCKALGHPQPSISWSIAGSQSWKEIVNRAHEDSVYSLVSIEVTSDISAICNASNNMGAETKSFQIKANPTIIKFPEGSGIIIVVIILCLLLLAFLGSLLYFLHKKRQLPCKLTKEKTATDDREKKGNAQNEGTPLNMTNGEKKSPNEQVSDVMRA</sequence>
<dbReference type="EMBL" id="WKFB01000032">
    <property type="protein sequence ID" value="KAF6738201.1"/>
    <property type="molecule type" value="Genomic_DNA"/>
</dbReference>
<dbReference type="InterPro" id="IPR051116">
    <property type="entry name" value="Surface_Rcpt/Adhesion_Mol"/>
</dbReference>
<proteinExistence type="predicted"/>
<dbReference type="Pfam" id="PF08205">
    <property type="entry name" value="C2-set_2"/>
    <property type="match status" value="1"/>
</dbReference>
<keyword evidence="4 10" id="KW-1133">Transmembrane helix</keyword>
<dbReference type="Proteomes" id="UP000646548">
    <property type="component" value="Unassembled WGS sequence"/>
</dbReference>
<evidence type="ECO:0000259" key="11">
    <source>
        <dbReference type="PROSITE" id="PS50835"/>
    </source>
</evidence>
<evidence type="ECO:0000313" key="12">
    <source>
        <dbReference type="EMBL" id="KAF6738201.1"/>
    </source>
</evidence>
<feature type="domain" description="Ig-like" evidence="11">
    <location>
        <begin position="313"/>
        <end position="400"/>
    </location>
</feature>
<dbReference type="GO" id="GO:0005055">
    <property type="term" value="F:laminin receptor activity"/>
    <property type="evidence" value="ECO:0007669"/>
    <property type="project" value="TreeGrafter"/>
</dbReference>
<keyword evidence="7" id="KW-0325">Glycoprotein</keyword>
<gene>
    <name evidence="12" type="ORF">FQA47_000511</name>
</gene>
<evidence type="ECO:0000256" key="9">
    <source>
        <dbReference type="SAM" id="MobiDB-lite"/>
    </source>
</evidence>
<dbReference type="Pfam" id="PF07679">
    <property type="entry name" value="I-set"/>
    <property type="match status" value="1"/>
</dbReference>
<evidence type="ECO:0000256" key="5">
    <source>
        <dbReference type="ARBA" id="ARBA00023136"/>
    </source>
</evidence>
<feature type="region of interest" description="Disordered" evidence="9">
    <location>
        <begin position="626"/>
        <end position="666"/>
    </location>
</feature>
<feature type="transmembrane region" description="Helical" evidence="10">
    <location>
        <begin position="590"/>
        <end position="613"/>
    </location>
</feature>
<evidence type="ECO:0000256" key="1">
    <source>
        <dbReference type="ARBA" id="ARBA00004479"/>
    </source>
</evidence>
<keyword evidence="3" id="KW-0677">Repeat</keyword>
<organism evidence="12 13">
    <name type="scientific">Oryzias melastigma</name>
    <name type="common">Marine medaka</name>
    <dbReference type="NCBI Taxonomy" id="30732"/>
    <lineage>
        <taxon>Eukaryota</taxon>
        <taxon>Metazoa</taxon>
        <taxon>Chordata</taxon>
        <taxon>Craniata</taxon>
        <taxon>Vertebrata</taxon>
        <taxon>Euteleostomi</taxon>
        <taxon>Actinopterygii</taxon>
        <taxon>Neopterygii</taxon>
        <taxon>Teleostei</taxon>
        <taxon>Neoteleostei</taxon>
        <taxon>Acanthomorphata</taxon>
        <taxon>Ovalentaria</taxon>
        <taxon>Atherinomorphae</taxon>
        <taxon>Beloniformes</taxon>
        <taxon>Adrianichthyidae</taxon>
        <taxon>Oryziinae</taxon>
        <taxon>Oryzias</taxon>
    </lineage>
</organism>
<dbReference type="SMART" id="SM00409">
    <property type="entry name" value="IG"/>
    <property type="match status" value="3"/>
</dbReference>
<dbReference type="GO" id="GO:0005886">
    <property type="term" value="C:plasma membrane"/>
    <property type="evidence" value="ECO:0007669"/>
    <property type="project" value="TreeGrafter"/>
</dbReference>
<comment type="subcellular location">
    <subcellularLocation>
        <location evidence="1">Membrane</location>
        <topology evidence="1">Single-pass type I membrane protein</topology>
    </subcellularLocation>
</comment>
<evidence type="ECO:0000313" key="13">
    <source>
        <dbReference type="Proteomes" id="UP000646548"/>
    </source>
</evidence>
<feature type="domain" description="Ig-like" evidence="11">
    <location>
        <begin position="491"/>
        <end position="577"/>
    </location>
</feature>
<evidence type="ECO:0000256" key="3">
    <source>
        <dbReference type="ARBA" id="ARBA00022737"/>
    </source>
</evidence>
<feature type="compositionally biased region" description="Polar residues" evidence="9">
    <location>
        <begin position="638"/>
        <end position="650"/>
    </location>
</feature>
<keyword evidence="6" id="KW-1015">Disulfide bond</keyword>
<dbReference type="SUPFAM" id="SSF48726">
    <property type="entry name" value="Immunoglobulin"/>
    <property type="match status" value="4"/>
</dbReference>
<dbReference type="Gene3D" id="2.60.40.10">
    <property type="entry name" value="Immunoglobulins"/>
    <property type="match status" value="5"/>
</dbReference>